<reference evidence="3 4" key="1">
    <citation type="journal article" date="2011" name="Proc. Natl. Acad. Sci. U.S.A.">
        <title>Genome and transcriptome analyses of the mountain pine beetle-fungal symbiont Grosmannia clavigera, a lodgepole pine pathogen.</title>
        <authorList>
            <person name="DiGuistini S."/>
            <person name="Wang Y."/>
            <person name="Liao N.Y."/>
            <person name="Taylor G."/>
            <person name="Tanguay P."/>
            <person name="Feau N."/>
            <person name="Henrissat B."/>
            <person name="Chan S.K."/>
            <person name="Hesse-Orce U."/>
            <person name="Alamouti S.M."/>
            <person name="Tsui C.K.M."/>
            <person name="Docking R.T."/>
            <person name="Levasseur A."/>
            <person name="Haridas S."/>
            <person name="Robertson G."/>
            <person name="Birol I."/>
            <person name="Holt R.A."/>
            <person name="Marra M.A."/>
            <person name="Hamelin R.C."/>
            <person name="Hirst M."/>
            <person name="Jones S.J.M."/>
            <person name="Bohlmann J."/>
            <person name="Breuil C."/>
        </authorList>
    </citation>
    <scope>NUCLEOTIDE SEQUENCE [LARGE SCALE GENOMIC DNA]</scope>
    <source>
        <strain evidence="4">kw1407 / UAMH 11150</strain>
    </source>
</reference>
<dbReference type="PANTHER" id="PTHR10188">
    <property type="entry name" value="L-ASPARAGINASE"/>
    <property type="match status" value="1"/>
</dbReference>
<feature type="site" description="Cleavage; by autolysis" evidence="2">
    <location>
        <begin position="130"/>
        <end position="131"/>
    </location>
</feature>
<evidence type="ECO:0000313" key="3">
    <source>
        <dbReference type="EMBL" id="EFX06526.1"/>
    </source>
</evidence>
<protein>
    <submittedName>
        <fullName evidence="3">Asparaginase family protein</fullName>
    </submittedName>
</protein>
<sequence length="312" mass="32715">MKFLKAGGTAVDAVEVAIKSLEDREITNAGYGSNLTIDGVVEGDATIVDHLGRSGACGAVPMIKNPISLARLILDQTNIPLSLRRIPPNILVSAGARRFAEEHGMRTVPNEKLVHESAEFKDDNSDIISDTVGAIAVDFQGNIAAGSSSGGIGMKHSGRMGPAALVGIGTAVLPANPKDKMGTSVAAVTSGTGEHMATTMASHTCAERLYYNMRVDAGGSPVAEYDDDTLMKTFVSEAFMDHPGVKNQVSGGAIGVMAVKKTCKGVYFYFAHNTDSFALASLSSNEKDPLVVMSRLGSRESVARGGRKIKNN</sequence>
<evidence type="ECO:0000313" key="4">
    <source>
        <dbReference type="Proteomes" id="UP000007796"/>
    </source>
</evidence>
<dbReference type="InterPro" id="IPR000246">
    <property type="entry name" value="Peptidase_T2"/>
</dbReference>
<gene>
    <name evidence="3" type="ORF">CMQ_6847</name>
</gene>
<name>F0X7E4_GROCL</name>
<dbReference type="RefSeq" id="XP_014176008.1">
    <property type="nucleotide sequence ID" value="XM_014320533.1"/>
</dbReference>
<dbReference type="Gene3D" id="3.60.20.30">
    <property type="entry name" value="(Glycosyl)asparaginase"/>
    <property type="match status" value="1"/>
</dbReference>
<accession>F0X7E4</accession>
<dbReference type="InterPro" id="IPR029055">
    <property type="entry name" value="Ntn_hydrolases_N"/>
</dbReference>
<evidence type="ECO:0000256" key="2">
    <source>
        <dbReference type="PIRSR" id="PIRSR600246-3"/>
    </source>
</evidence>
<dbReference type="CDD" id="cd04514">
    <property type="entry name" value="Taspase1_like"/>
    <property type="match status" value="1"/>
</dbReference>
<dbReference type="HOGENOM" id="CLU_021603_5_0_1"/>
<organism evidence="4">
    <name type="scientific">Grosmannia clavigera (strain kw1407 / UAMH 11150)</name>
    <name type="common">Blue stain fungus</name>
    <name type="synonym">Graphiocladiella clavigera</name>
    <dbReference type="NCBI Taxonomy" id="655863"/>
    <lineage>
        <taxon>Eukaryota</taxon>
        <taxon>Fungi</taxon>
        <taxon>Dikarya</taxon>
        <taxon>Ascomycota</taxon>
        <taxon>Pezizomycotina</taxon>
        <taxon>Sordariomycetes</taxon>
        <taxon>Sordariomycetidae</taxon>
        <taxon>Ophiostomatales</taxon>
        <taxon>Ophiostomataceae</taxon>
        <taxon>Leptographium</taxon>
    </lineage>
</organism>
<dbReference type="InterPro" id="IPR037464">
    <property type="entry name" value="Taspase1"/>
</dbReference>
<dbReference type="MEROPS" id="T02.004"/>
<dbReference type="SUPFAM" id="SSF56235">
    <property type="entry name" value="N-terminal nucleophile aminohydrolases (Ntn hydrolases)"/>
    <property type="match status" value="1"/>
</dbReference>
<dbReference type="STRING" id="655863.F0X7E4"/>
<dbReference type="Pfam" id="PF01112">
    <property type="entry name" value="Asparaginase_2"/>
    <property type="match status" value="1"/>
</dbReference>
<dbReference type="GO" id="GO:0004298">
    <property type="term" value="F:threonine-type endopeptidase activity"/>
    <property type="evidence" value="ECO:0007669"/>
    <property type="project" value="InterPro"/>
</dbReference>
<dbReference type="Proteomes" id="UP000007796">
    <property type="component" value="Unassembled WGS sequence"/>
</dbReference>
<dbReference type="eggNOG" id="KOG1592">
    <property type="taxonomic scope" value="Eukaryota"/>
</dbReference>
<dbReference type="GeneID" id="25980325"/>
<dbReference type="OrthoDB" id="77601at2759"/>
<evidence type="ECO:0000256" key="1">
    <source>
        <dbReference type="PIRSR" id="PIRSR600246-1"/>
    </source>
</evidence>
<dbReference type="InParanoid" id="F0X7E4"/>
<dbReference type="GO" id="GO:0005737">
    <property type="term" value="C:cytoplasm"/>
    <property type="evidence" value="ECO:0007669"/>
    <property type="project" value="TreeGrafter"/>
</dbReference>
<dbReference type="PANTHER" id="PTHR10188:SF8">
    <property type="entry name" value="THREONINE ASPARTASE 1"/>
    <property type="match status" value="1"/>
</dbReference>
<dbReference type="GO" id="GO:0051604">
    <property type="term" value="P:protein maturation"/>
    <property type="evidence" value="ECO:0007669"/>
    <property type="project" value="TreeGrafter"/>
</dbReference>
<dbReference type="FunFam" id="3.60.20.30:FF:000007">
    <property type="entry name" value="Similar to threonine aspartase"/>
    <property type="match status" value="1"/>
</dbReference>
<dbReference type="EMBL" id="GL629729">
    <property type="protein sequence ID" value="EFX06526.1"/>
    <property type="molecule type" value="Genomic_DNA"/>
</dbReference>
<feature type="active site" description="Nucleophile" evidence="1">
    <location>
        <position position="131"/>
    </location>
</feature>
<proteinExistence type="predicted"/>
<keyword evidence="4" id="KW-1185">Reference proteome</keyword>
<dbReference type="AlphaFoldDB" id="F0X7E4"/>